<dbReference type="Proteomes" id="UP000494165">
    <property type="component" value="Unassembled WGS sequence"/>
</dbReference>
<evidence type="ECO:0000256" key="1">
    <source>
        <dbReference type="SAM" id="MobiDB-lite"/>
    </source>
</evidence>
<evidence type="ECO:0000313" key="3">
    <source>
        <dbReference type="Proteomes" id="UP000494165"/>
    </source>
</evidence>
<feature type="compositionally biased region" description="Basic residues" evidence="1">
    <location>
        <begin position="35"/>
        <end position="52"/>
    </location>
</feature>
<sequence length="118" mass="13803">MNLEDLVDARDWTGGEEVAESKIRSSEDPGDRRNGSTRRSRRWRRPGRTRQRWQRWSRWRRRERCRRRSGRRGVRLEEAAKAATEAASSVKMLEVAARDEAGAVVESRVREPGTQEAR</sequence>
<comment type="caution">
    <text evidence="2">The sequence shown here is derived from an EMBL/GenBank/DDBJ whole genome shotgun (WGS) entry which is preliminary data.</text>
</comment>
<reference evidence="2 3" key="1">
    <citation type="submission" date="2020-04" db="EMBL/GenBank/DDBJ databases">
        <authorList>
            <person name="Alioto T."/>
            <person name="Alioto T."/>
            <person name="Gomez Garrido J."/>
        </authorList>
    </citation>
    <scope>NUCLEOTIDE SEQUENCE [LARGE SCALE GENOMIC DNA]</scope>
</reference>
<feature type="compositionally biased region" description="Basic and acidic residues" evidence="1">
    <location>
        <begin position="7"/>
        <end position="34"/>
    </location>
</feature>
<protein>
    <submittedName>
        <fullName evidence="2">Uncharacterized protein</fullName>
    </submittedName>
</protein>
<accession>A0A8S1E485</accession>
<evidence type="ECO:0000313" key="2">
    <source>
        <dbReference type="EMBL" id="CAB3388435.1"/>
    </source>
</evidence>
<organism evidence="2 3">
    <name type="scientific">Cloeon dipterum</name>
    <dbReference type="NCBI Taxonomy" id="197152"/>
    <lineage>
        <taxon>Eukaryota</taxon>
        <taxon>Metazoa</taxon>
        <taxon>Ecdysozoa</taxon>
        <taxon>Arthropoda</taxon>
        <taxon>Hexapoda</taxon>
        <taxon>Insecta</taxon>
        <taxon>Pterygota</taxon>
        <taxon>Palaeoptera</taxon>
        <taxon>Ephemeroptera</taxon>
        <taxon>Pisciforma</taxon>
        <taxon>Baetidae</taxon>
        <taxon>Cloeon</taxon>
    </lineage>
</organism>
<dbReference type="EMBL" id="CADEPI010000783">
    <property type="protein sequence ID" value="CAB3388435.1"/>
    <property type="molecule type" value="Genomic_DNA"/>
</dbReference>
<feature type="region of interest" description="Disordered" evidence="1">
    <location>
        <begin position="1"/>
        <end position="52"/>
    </location>
</feature>
<keyword evidence="3" id="KW-1185">Reference proteome</keyword>
<dbReference type="AlphaFoldDB" id="A0A8S1E485"/>
<gene>
    <name evidence="2" type="ORF">CLODIP_2_CD08373</name>
</gene>
<proteinExistence type="predicted"/>
<name>A0A8S1E485_9INSE</name>